<dbReference type="PROSITE" id="PS50005">
    <property type="entry name" value="TPR"/>
    <property type="match status" value="3"/>
</dbReference>
<evidence type="ECO:0000313" key="7">
    <source>
        <dbReference type="Proteomes" id="UP000318833"/>
    </source>
</evidence>
<dbReference type="PANTHER" id="PTHR10098">
    <property type="entry name" value="RAPSYN-RELATED"/>
    <property type="match status" value="1"/>
</dbReference>
<dbReference type="Pfam" id="PF07730">
    <property type="entry name" value="HisKA_3"/>
    <property type="match status" value="1"/>
</dbReference>
<evidence type="ECO:0000256" key="2">
    <source>
        <dbReference type="SAM" id="Coils"/>
    </source>
</evidence>
<dbReference type="CDD" id="cd16917">
    <property type="entry name" value="HATPase_UhpB-NarQ-NarX-like"/>
    <property type="match status" value="1"/>
</dbReference>
<dbReference type="InterPro" id="IPR003594">
    <property type="entry name" value="HATPase_dom"/>
</dbReference>
<evidence type="ECO:0000256" key="3">
    <source>
        <dbReference type="SAM" id="Phobius"/>
    </source>
</evidence>
<dbReference type="Pfam" id="PF02518">
    <property type="entry name" value="HATPase_c"/>
    <property type="match status" value="1"/>
</dbReference>
<feature type="signal peptide" evidence="4">
    <location>
        <begin position="1"/>
        <end position="25"/>
    </location>
</feature>
<feature type="coiled-coil region" evidence="2">
    <location>
        <begin position="611"/>
        <end position="670"/>
    </location>
</feature>
<protein>
    <submittedName>
        <fullName evidence="6">Tetratricopeptide repeat protein</fullName>
    </submittedName>
</protein>
<dbReference type="InterPro" id="IPR019734">
    <property type="entry name" value="TPR_rpt"/>
</dbReference>
<dbReference type="Proteomes" id="UP000318833">
    <property type="component" value="Unassembled WGS sequence"/>
</dbReference>
<dbReference type="Pfam" id="PF13181">
    <property type="entry name" value="TPR_8"/>
    <property type="match status" value="2"/>
</dbReference>
<dbReference type="GO" id="GO:0016020">
    <property type="term" value="C:membrane"/>
    <property type="evidence" value="ECO:0007669"/>
    <property type="project" value="InterPro"/>
</dbReference>
<dbReference type="RefSeq" id="WP_143918812.1">
    <property type="nucleotide sequence ID" value="NZ_CANMIK010000092.1"/>
</dbReference>
<keyword evidence="3" id="KW-0812">Transmembrane</keyword>
<organism evidence="6 7">
    <name type="scientific">Aquimarina algiphila</name>
    <dbReference type="NCBI Taxonomy" id="2047982"/>
    <lineage>
        <taxon>Bacteria</taxon>
        <taxon>Pseudomonadati</taxon>
        <taxon>Bacteroidota</taxon>
        <taxon>Flavobacteriia</taxon>
        <taxon>Flavobacteriales</taxon>
        <taxon>Flavobacteriaceae</taxon>
        <taxon>Aquimarina</taxon>
    </lineage>
</organism>
<dbReference type="PROSITE" id="PS50109">
    <property type="entry name" value="HIS_KIN"/>
    <property type="match status" value="1"/>
</dbReference>
<keyword evidence="3" id="KW-1133">Transmembrane helix</keyword>
<dbReference type="Gene3D" id="3.30.565.10">
    <property type="entry name" value="Histidine kinase-like ATPase, C-terminal domain"/>
    <property type="match status" value="1"/>
</dbReference>
<evidence type="ECO:0000256" key="4">
    <source>
        <dbReference type="SAM" id="SignalP"/>
    </source>
</evidence>
<dbReference type="Gene3D" id="1.25.40.10">
    <property type="entry name" value="Tetratricopeptide repeat domain"/>
    <property type="match status" value="3"/>
</dbReference>
<dbReference type="OrthoDB" id="9778366at2"/>
<evidence type="ECO:0000256" key="1">
    <source>
        <dbReference type="PROSITE-ProRule" id="PRU00339"/>
    </source>
</evidence>
<proteinExistence type="predicted"/>
<dbReference type="InterPro" id="IPR011712">
    <property type="entry name" value="Sig_transdc_His_kin_sub3_dim/P"/>
</dbReference>
<dbReference type="EMBL" id="VLNR01000095">
    <property type="protein sequence ID" value="TSE03885.1"/>
    <property type="molecule type" value="Genomic_DNA"/>
</dbReference>
<keyword evidence="7" id="KW-1185">Reference proteome</keyword>
<keyword evidence="3" id="KW-0472">Membrane</keyword>
<feature type="chain" id="PRO_5022232738" evidence="4">
    <location>
        <begin position="26"/>
        <end position="938"/>
    </location>
</feature>
<dbReference type="InterPro" id="IPR005467">
    <property type="entry name" value="His_kinase_dom"/>
</dbReference>
<dbReference type="Pfam" id="PF13424">
    <property type="entry name" value="TPR_12"/>
    <property type="match status" value="4"/>
</dbReference>
<accession>A0A554VBF6</accession>
<comment type="caution">
    <text evidence="6">The sequence shown here is derived from an EMBL/GenBank/DDBJ whole genome shotgun (WGS) entry which is preliminary data.</text>
</comment>
<dbReference type="InterPro" id="IPR011990">
    <property type="entry name" value="TPR-like_helical_dom_sf"/>
</dbReference>
<feature type="repeat" description="TPR" evidence="1">
    <location>
        <begin position="369"/>
        <end position="402"/>
    </location>
</feature>
<feature type="transmembrane region" description="Helical" evidence="3">
    <location>
        <begin position="672"/>
        <end position="695"/>
    </location>
</feature>
<keyword evidence="4" id="KW-0732">Signal</keyword>
<feature type="repeat" description="TPR" evidence="1">
    <location>
        <begin position="490"/>
        <end position="523"/>
    </location>
</feature>
<dbReference type="GO" id="GO:0000155">
    <property type="term" value="F:phosphorelay sensor kinase activity"/>
    <property type="evidence" value="ECO:0007669"/>
    <property type="project" value="InterPro"/>
</dbReference>
<dbReference type="SUPFAM" id="SSF55874">
    <property type="entry name" value="ATPase domain of HSP90 chaperone/DNA topoisomerase II/histidine kinase"/>
    <property type="match status" value="1"/>
</dbReference>
<dbReference type="SUPFAM" id="SSF48452">
    <property type="entry name" value="TPR-like"/>
    <property type="match status" value="4"/>
</dbReference>
<dbReference type="SMART" id="SM00387">
    <property type="entry name" value="HATPase_c"/>
    <property type="match status" value="1"/>
</dbReference>
<keyword evidence="1" id="KW-0802">TPR repeat</keyword>
<dbReference type="AlphaFoldDB" id="A0A554VBF6"/>
<keyword evidence="2" id="KW-0175">Coiled coil</keyword>
<dbReference type="Gene3D" id="1.20.5.1930">
    <property type="match status" value="1"/>
</dbReference>
<name>A0A554VBF6_9FLAO</name>
<feature type="repeat" description="TPR" evidence="1">
    <location>
        <begin position="127"/>
        <end position="160"/>
    </location>
</feature>
<reference evidence="6 7" key="1">
    <citation type="submission" date="2019-07" db="EMBL/GenBank/DDBJ databases">
        <title>The draft genome sequence of Aquimarina algiphila M91.</title>
        <authorList>
            <person name="Meng X."/>
        </authorList>
    </citation>
    <scope>NUCLEOTIDE SEQUENCE [LARGE SCALE GENOMIC DNA]</scope>
    <source>
        <strain evidence="6 7">M91</strain>
    </source>
</reference>
<dbReference type="GO" id="GO:0046983">
    <property type="term" value="F:protein dimerization activity"/>
    <property type="evidence" value="ECO:0007669"/>
    <property type="project" value="InterPro"/>
</dbReference>
<feature type="domain" description="Histidine kinase" evidence="5">
    <location>
        <begin position="827"/>
        <end position="915"/>
    </location>
</feature>
<evidence type="ECO:0000313" key="6">
    <source>
        <dbReference type="EMBL" id="TSE03885.1"/>
    </source>
</evidence>
<gene>
    <name evidence="6" type="ORF">FOF46_28190</name>
</gene>
<evidence type="ECO:0000259" key="5">
    <source>
        <dbReference type="PROSITE" id="PS50109"/>
    </source>
</evidence>
<dbReference type="InterPro" id="IPR036890">
    <property type="entry name" value="HATPase_C_sf"/>
</dbReference>
<sequence>MKNIFKLHFFVILFFVSAISLPAIQAQKRNVIDSLNSRLANSSGEDRASTLLALAKVYQNKDQKKTIKYAERVIELSEKINDQVNIGRAHTLIGDAYIITGKYKESAKHFEIAKTIFSTIKSEKDEANLYRYMGELYLKTHDDQNAKEYYHKSLTICKKINDTDGIAWSMNGLIEIYSDDGKNEKAKSFAEEALNFAKILNDNNLQINLHAKIADLIAKQNGSIEEVSGHHEKALSIAKRIDNPRAISGITMRRALFFSRRGKYDEGQKYYLEALKVCQKHGYYKNIINIYTNLGITALIVKGDYQKSLEYFGNALEISKQVEDQENEASLLGMLGAVHIEQGNYQKGIELLYESLVFYEKSNDKRELPGIYNNIGEAFFLLNDYKMAEENYKKSLAIFKEKNRVTGMMVANLNLGRTKVKQKEFTTAISYLDQVYNEFDENTSPRQILLYYDAMAECMRSQGKNTEALTYLNKALEMDKELGKLKKVAIELYTRLGMIYYELEDYKKSEHFFQKSLKLSLETKSRTEIQNNYFWLSKCYEKLNEHEKGLLYYKKYTSIKDSIFSLNKIKQIADIQIKYDTDKKEKEILLLQKEKEYQAILFNSQKDELYRVNLETDLEKERKERDIIQLKAAQRKSLIDQLNMENSLQIAEKEIQNNQIKIQKSQLAREAILRNIAIAGGILALLASFFTIMYYRQRLKTQKIIAKKEIEAINANHDGREKERERIAKELHDGIGGNLAAIKLDLNKLSGVSDSDLQTIIKNVNGTYNEVRALSHHLIPPKILNNTFEKLINDYLTDLSKTCTFAIHNDFFPSSGFNQLEDTIKIELYRITQELMSNIIKHAYAERVDLQFTILDETIKLIIEDDGIGFDVEKSSKGIGLSNISSRTKTLGGTMYIDTLRNRGTVIEINIPFIEKKVIAKRNLLKRSVSQFLNVINF</sequence>
<dbReference type="SMART" id="SM00028">
    <property type="entry name" value="TPR"/>
    <property type="match status" value="11"/>
</dbReference>